<evidence type="ECO:0000256" key="9">
    <source>
        <dbReference type="ARBA" id="ARBA00079153"/>
    </source>
</evidence>
<dbReference type="InterPro" id="IPR036052">
    <property type="entry name" value="TrpB-like_PALP_sf"/>
</dbReference>
<dbReference type="InterPro" id="IPR001926">
    <property type="entry name" value="TrpB-like_PALP"/>
</dbReference>
<keyword evidence="5" id="KW-0663">Pyridoxal phosphate</keyword>
<dbReference type="EMBL" id="CABVHQ010000025">
    <property type="protein sequence ID" value="VVO03703.1"/>
    <property type="molecule type" value="Genomic_DNA"/>
</dbReference>
<comment type="catalytic activity">
    <reaction evidence="6">
        <text>O-acetyl-L-serine + hydrogen sulfide = L-cysteine + acetate</text>
        <dbReference type="Rhea" id="RHEA:14829"/>
        <dbReference type="ChEBI" id="CHEBI:29919"/>
        <dbReference type="ChEBI" id="CHEBI:30089"/>
        <dbReference type="ChEBI" id="CHEBI:35235"/>
        <dbReference type="ChEBI" id="CHEBI:58340"/>
        <dbReference type="EC" id="2.5.1.47"/>
    </reaction>
</comment>
<dbReference type="Gene3D" id="3.40.50.1100">
    <property type="match status" value="2"/>
</dbReference>
<comment type="similarity">
    <text evidence="3">Belongs to the cysteine synthase/cystathionine beta-synthase family.</text>
</comment>
<reference evidence="11 12" key="1">
    <citation type="submission" date="2019-09" db="EMBL/GenBank/DDBJ databases">
        <authorList>
            <person name="Chandra G."/>
            <person name="Truman W A."/>
        </authorList>
    </citation>
    <scope>NUCLEOTIDE SEQUENCE [LARGE SCALE GENOMIC DNA]</scope>
    <source>
        <strain evidence="11">PS691</strain>
    </source>
</reference>
<evidence type="ECO:0000256" key="1">
    <source>
        <dbReference type="ARBA" id="ARBA00001933"/>
    </source>
</evidence>
<dbReference type="AlphaFoldDB" id="A0A5E7CFT3"/>
<accession>A0A5E7CFT3</accession>
<dbReference type="PANTHER" id="PTHR10314">
    <property type="entry name" value="CYSTATHIONINE BETA-SYNTHASE"/>
    <property type="match status" value="1"/>
</dbReference>
<dbReference type="FunFam" id="3.40.50.1100:FF:000003">
    <property type="entry name" value="Cystathionine beta-synthase"/>
    <property type="match status" value="1"/>
</dbReference>
<dbReference type="GO" id="GO:0004124">
    <property type="term" value="F:cysteine synthase activity"/>
    <property type="evidence" value="ECO:0007669"/>
    <property type="project" value="UniProtKB-EC"/>
</dbReference>
<protein>
    <recommendedName>
        <fullName evidence="7">Cysteine synthase B</fullName>
        <ecNumber evidence="4">2.5.1.47</ecNumber>
    </recommendedName>
    <alternativeName>
        <fullName evidence="8">O-acetylserine (thiol)-lyase B</fullName>
    </alternativeName>
    <alternativeName>
        <fullName evidence="9">O-acetylserine sulfhydrylase B</fullName>
    </alternativeName>
</protein>
<proteinExistence type="inferred from homology"/>
<dbReference type="InterPro" id="IPR050214">
    <property type="entry name" value="Cys_Synth/Cystath_Beta-Synth"/>
</dbReference>
<evidence type="ECO:0000256" key="7">
    <source>
        <dbReference type="ARBA" id="ARBA00072081"/>
    </source>
</evidence>
<dbReference type="Proteomes" id="UP000337909">
    <property type="component" value="Unassembled WGS sequence"/>
</dbReference>
<evidence type="ECO:0000256" key="3">
    <source>
        <dbReference type="ARBA" id="ARBA00007103"/>
    </source>
</evidence>
<evidence type="ECO:0000256" key="6">
    <source>
        <dbReference type="ARBA" id="ARBA00047931"/>
    </source>
</evidence>
<evidence type="ECO:0000256" key="2">
    <source>
        <dbReference type="ARBA" id="ARBA00004962"/>
    </source>
</evidence>
<sequence length="309" mass="33438">MSSYLMLHNSILDAIGQTPIVRLEKLSTDLGVEVFVKLESLNPGGSHKARIALGMILDAERKGILLRGTQQTIIEPSGGNTGIGLVMAGNVLGYKVVLVIPDNYSPEKQKLLRLYGAEVVLSDSRLGNNSHGQKAMELQLENPHYVMLNQQRNGANPETHRQGTAREIVRAFAGRRVDYFVGGIGTGGHITGIGEILKATWPAIRVLGVEPEECDLLNDQHAPHQIQGLSIGIVPSILNLSVLDGMLKVSKDQCLEMMQRVMRSDAISLGLSSAANLVAIAALAKEMPEHSTVLTMVYDSADAYLPLFE</sequence>
<dbReference type="SUPFAM" id="SSF53686">
    <property type="entry name" value="Tryptophan synthase beta subunit-like PLP-dependent enzymes"/>
    <property type="match status" value="1"/>
</dbReference>
<feature type="domain" description="Tryptophan synthase beta chain-like PALP" evidence="10">
    <location>
        <begin position="11"/>
        <end position="297"/>
    </location>
</feature>
<dbReference type="EC" id="2.5.1.47" evidence="4"/>
<dbReference type="CDD" id="cd01561">
    <property type="entry name" value="CBS_like"/>
    <property type="match status" value="1"/>
</dbReference>
<evidence type="ECO:0000256" key="4">
    <source>
        <dbReference type="ARBA" id="ARBA00012681"/>
    </source>
</evidence>
<evidence type="ECO:0000259" key="10">
    <source>
        <dbReference type="Pfam" id="PF00291"/>
    </source>
</evidence>
<comment type="pathway">
    <text evidence="2">Amino-acid biosynthesis; L-cysteine biosynthesis; L-cysteine from L-serine: step 2/2.</text>
</comment>
<keyword evidence="11" id="KW-0808">Transferase</keyword>
<name>A0A5E7CFT3_PSEFL</name>
<evidence type="ECO:0000313" key="12">
    <source>
        <dbReference type="Proteomes" id="UP000337909"/>
    </source>
</evidence>
<evidence type="ECO:0000313" key="11">
    <source>
        <dbReference type="EMBL" id="VVO03703.1"/>
    </source>
</evidence>
<organism evidence="11 12">
    <name type="scientific">Pseudomonas fluorescens</name>
    <dbReference type="NCBI Taxonomy" id="294"/>
    <lineage>
        <taxon>Bacteria</taxon>
        <taxon>Pseudomonadati</taxon>
        <taxon>Pseudomonadota</taxon>
        <taxon>Gammaproteobacteria</taxon>
        <taxon>Pseudomonadales</taxon>
        <taxon>Pseudomonadaceae</taxon>
        <taxon>Pseudomonas</taxon>
    </lineage>
</organism>
<evidence type="ECO:0000256" key="8">
    <source>
        <dbReference type="ARBA" id="ARBA00078257"/>
    </source>
</evidence>
<evidence type="ECO:0000256" key="5">
    <source>
        <dbReference type="ARBA" id="ARBA00022898"/>
    </source>
</evidence>
<comment type="cofactor">
    <cofactor evidence="1">
        <name>pyridoxal 5'-phosphate</name>
        <dbReference type="ChEBI" id="CHEBI:597326"/>
    </cofactor>
</comment>
<gene>
    <name evidence="11" type="primary">cysK_2</name>
    <name evidence="11" type="ORF">PS691_02832</name>
</gene>
<dbReference type="Pfam" id="PF00291">
    <property type="entry name" value="PALP"/>
    <property type="match status" value="1"/>
</dbReference>